<feature type="domain" description="Glutamyl/glutaminyl-tRNA synthetase class Ib catalytic" evidence="9">
    <location>
        <begin position="266"/>
        <end position="391"/>
    </location>
</feature>
<evidence type="ECO:0000256" key="5">
    <source>
        <dbReference type="ARBA" id="ARBA00023146"/>
    </source>
</evidence>
<comment type="similarity">
    <text evidence="7">Belongs to the class-I aminoacyl-tRNA synthetase family.</text>
</comment>
<dbReference type="GO" id="GO:0005524">
    <property type="term" value="F:ATP binding"/>
    <property type="evidence" value="ECO:0007669"/>
    <property type="project" value="UniProtKB-KW"/>
</dbReference>
<dbReference type="InterPro" id="IPR001412">
    <property type="entry name" value="aa-tRNA-synth_I_CS"/>
</dbReference>
<organism evidence="12 13">
    <name type="scientific">Caenorhabditis bovis</name>
    <dbReference type="NCBI Taxonomy" id="2654633"/>
    <lineage>
        <taxon>Eukaryota</taxon>
        <taxon>Metazoa</taxon>
        <taxon>Ecdysozoa</taxon>
        <taxon>Nematoda</taxon>
        <taxon>Chromadorea</taxon>
        <taxon>Rhabditida</taxon>
        <taxon>Rhabditina</taxon>
        <taxon>Rhabditomorpha</taxon>
        <taxon>Rhabditoidea</taxon>
        <taxon>Rhabditidae</taxon>
        <taxon>Peloderinae</taxon>
        <taxon>Caenorhabditis</taxon>
    </lineage>
</organism>
<reference evidence="12 13" key="1">
    <citation type="submission" date="2020-04" db="EMBL/GenBank/DDBJ databases">
        <authorList>
            <person name="Laetsch R D."/>
            <person name="Stevens L."/>
            <person name="Kumar S."/>
            <person name="Blaxter L. M."/>
        </authorList>
    </citation>
    <scope>NUCLEOTIDE SEQUENCE [LARGE SCALE GENOMIC DNA]</scope>
</reference>
<dbReference type="InterPro" id="IPR020058">
    <property type="entry name" value="Glu/Gln-tRNA-synth_Ib_cat-dom"/>
</dbReference>
<evidence type="ECO:0000259" key="9">
    <source>
        <dbReference type="Pfam" id="PF00749"/>
    </source>
</evidence>
<dbReference type="PRINTS" id="PR00987">
    <property type="entry name" value="TRNASYNTHGLU"/>
</dbReference>
<dbReference type="InterPro" id="IPR007638">
    <property type="entry name" value="Gln-tRNA-synth_Ib_RNA-bd_2"/>
</dbReference>
<keyword evidence="1 7" id="KW-0436">Ligase</keyword>
<dbReference type="InterPro" id="IPR000924">
    <property type="entry name" value="Glu/Gln-tRNA-synth"/>
</dbReference>
<evidence type="ECO:0000259" key="10">
    <source>
        <dbReference type="Pfam" id="PF04557"/>
    </source>
</evidence>
<keyword evidence="4 7" id="KW-0648">Protein biosynthesis</keyword>
<accession>A0A8S1F1H2</accession>
<evidence type="ECO:0000256" key="4">
    <source>
        <dbReference type="ARBA" id="ARBA00022917"/>
    </source>
</evidence>
<evidence type="ECO:0000259" key="11">
    <source>
        <dbReference type="Pfam" id="PF04558"/>
    </source>
</evidence>
<evidence type="ECO:0000256" key="1">
    <source>
        <dbReference type="ARBA" id="ARBA00022598"/>
    </source>
</evidence>
<feature type="region of interest" description="Disordered" evidence="8">
    <location>
        <begin position="185"/>
        <end position="213"/>
    </location>
</feature>
<dbReference type="FunFam" id="1.10.10.2420:FF:000001">
    <property type="entry name" value="Glutamine--tRNA ligase cytoplasmic"/>
    <property type="match status" value="1"/>
</dbReference>
<keyword evidence="13" id="KW-1185">Reference proteome</keyword>
<dbReference type="FunFam" id="1.10.8.1290:FF:000002">
    <property type="entry name" value="Glutamine--tRNA ligase cytoplasmic"/>
    <property type="match status" value="1"/>
</dbReference>
<name>A0A8S1F1H2_9PELO</name>
<proteinExistence type="inferred from homology"/>
<dbReference type="PANTHER" id="PTHR43097:SF4">
    <property type="entry name" value="GLUTAMINE--TRNA LIGASE"/>
    <property type="match status" value="1"/>
</dbReference>
<dbReference type="Gene3D" id="3.40.50.620">
    <property type="entry name" value="HUPs"/>
    <property type="match status" value="1"/>
</dbReference>
<keyword evidence="2 7" id="KW-0547">Nucleotide-binding</keyword>
<dbReference type="GO" id="GO:0006425">
    <property type="term" value="P:glutaminyl-tRNA aminoacylation"/>
    <property type="evidence" value="ECO:0007669"/>
    <property type="project" value="InterPro"/>
</dbReference>
<keyword evidence="5 7" id="KW-0030">Aminoacyl-tRNA synthetase</keyword>
<dbReference type="Proteomes" id="UP000494206">
    <property type="component" value="Unassembled WGS sequence"/>
</dbReference>
<dbReference type="Pfam" id="PF00749">
    <property type="entry name" value="tRNA-synt_1c"/>
    <property type="match status" value="1"/>
</dbReference>
<dbReference type="Gene3D" id="1.10.8.1290">
    <property type="entry name" value="Glutaminyl-tRNA synthetase, non-specific RNA binding region part 1, domain 1"/>
    <property type="match status" value="1"/>
</dbReference>
<dbReference type="OrthoDB" id="10250478at2759"/>
<evidence type="ECO:0000256" key="3">
    <source>
        <dbReference type="ARBA" id="ARBA00022840"/>
    </source>
</evidence>
<feature type="domain" description="Glutaminyl-tRNA synthetase class Ib non-specific RNA-binding" evidence="10">
    <location>
        <begin position="165"/>
        <end position="257"/>
    </location>
</feature>
<evidence type="ECO:0000256" key="7">
    <source>
        <dbReference type="RuleBase" id="RU363037"/>
    </source>
</evidence>
<dbReference type="InterPro" id="IPR042559">
    <property type="entry name" value="Gln-tRNA-synth_Ib_RNA-bd_N_2"/>
</dbReference>
<feature type="domain" description="Glutaminyl-tRNA synthetase class Ib non-specific RNA-binding" evidence="11">
    <location>
        <begin position="4"/>
        <end position="162"/>
    </location>
</feature>
<dbReference type="Pfam" id="PF04557">
    <property type="entry name" value="tRNA_synt_1c_R2"/>
    <property type="match status" value="1"/>
</dbReference>
<dbReference type="PROSITE" id="PS00178">
    <property type="entry name" value="AA_TRNA_LIGASE_I"/>
    <property type="match status" value="1"/>
</dbReference>
<keyword evidence="3 7" id="KW-0067">ATP-binding</keyword>
<dbReference type="AlphaFoldDB" id="A0A8S1F1H2"/>
<evidence type="ECO:0000256" key="2">
    <source>
        <dbReference type="ARBA" id="ARBA00022741"/>
    </source>
</evidence>
<dbReference type="Pfam" id="PF04558">
    <property type="entry name" value="tRNA_synt_1c_R1"/>
    <property type="match status" value="1"/>
</dbReference>
<dbReference type="InterPro" id="IPR014729">
    <property type="entry name" value="Rossmann-like_a/b/a_fold"/>
</dbReference>
<dbReference type="Gene3D" id="1.10.10.2420">
    <property type="match status" value="1"/>
</dbReference>
<evidence type="ECO:0000256" key="8">
    <source>
        <dbReference type="SAM" id="MobiDB-lite"/>
    </source>
</evidence>
<protein>
    <recommendedName>
        <fullName evidence="6">Glutaminyl-tRNA synthetase</fullName>
    </recommendedName>
</protein>
<dbReference type="SUPFAM" id="SSF52374">
    <property type="entry name" value="Nucleotidylyl transferase"/>
    <property type="match status" value="1"/>
</dbReference>
<dbReference type="InterPro" id="IPR050132">
    <property type="entry name" value="Gln/Glu-tRNA_Ligase"/>
</dbReference>
<comment type="caution">
    <text evidence="12">The sequence shown here is derived from an EMBL/GenBank/DDBJ whole genome shotgun (WGS) entry which is preliminary data.</text>
</comment>
<evidence type="ECO:0000313" key="12">
    <source>
        <dbReference type="EMBL" id="CAB3409764.1"/>
    </source>
</evidence>
<gene>
    <name evidence="12" type="ORF">CBOVIS_LOCUS11378</name>
</gene>
<evidence type="ECO:0000256" key="6">
    <source>
        <dbReference type="ARBA" id="ARBA00030466"/>
    </source>
</evidence>
<dbReference type="GO" id="GO:0005829">
    <property type="term" value="C:cytosol"/>
    <property type="evidence" value="ECO:0007669"/>
    <property type="project" value="TreeGrafter"/>
</dbReference>
<evidence type="ECO:0000313" key="13">
    <source>
        <dbReference type="Proteomes" id="UP000494206"/>
    </source>
</evidence>
<dbReference type="EMBL" id="CADEPM010000009">
    <property type="protein sequence ID" value="CAB3409764.1"/>
    <property type="molecule type" value="Genomic_DNA"/>
</dbReference>
<dbReference type="InterPro" id="IPR007639">
    <property type="entry name" value="Gln-tRNA-synth_Ib_RNA-bd_N"/>
</dbReference>
<dbReference type="InterPro" id="IPR042558">
    <property type="entry name" value="Gln-tRNA-synth_Ib_RNA-bd_N_1"/>
</dbReference>
<dbReference type="GO" id="GO:0004819">
    <property type="term" value="F:glutamine-tRNA ligase activity"/>
    <property type="evidence" value="ECO:0007669"/>
    <property type="project" value="InterPro"/>
</dbReference>
<sequence length="392" mass="44245">MTTTEDLLWLGLSPSKAAETLKNAKLCETIGSIIKIVKESGVTGELSKQKGTLLYQLSTKIKPQCASNIPLVVKYIMSEDIKNELQLSAAIEYLLSHAVKLIDVNEFEKSCGIGVVVTPDEIEDTVTEVVSKCKDQLIKERYSFNIGKLLGEVRSRLPWGDGAYIKKEVDLRILEILGPKTADDLAPKKKEKKTEKKPDTKSNAKKDDKAKTEEVAEFDGAETMDELLKTRAHFHKVGENYKTDGYVTTPKTAELLKKHVAAVGGKVMTRFPPEPNGVLHIGHAKAININFGYAKAMDGLCYLRFDDTNPEKEEEKFFTAIADMVNWLGYEPYKVTHSSDYFDQLYKWAIELIRKGLAYVCHQKVEEMRGFEVQMSPWRDRPIEESLQLFEV</sequence>
<dbReference type="GO" id="GO:0017101">
    <property type="term" value="C:aminoacyl-tRNA synthetase multienzyme complex"/>
    <property type="evidence" value="ECO:0007669"/>
    <property type="project" value="TreeGrafter"/>
</dbReference>
<dbReference type="PANTHER" id="PTHR43097">
    <property type="entry name" value="GLUTAMINE-TRNA LIGASE"/>
    <property type="match status" value="1"/>
</dbReference>